<proteinExistence type="predicted"/>
<dbReference type="InterPro" id="IPR008984">
    <property type="entry name" value="SMAD_FHA_dom_sf"/>
</dbReference>
<comment type="caution">
    <text evidence="3">The sequence shown here is derived from an EMBL/GenBank/DDBJ whole genome shotgun (WGS) entry which is preliminary data.</text>
</comment>
<reference evidence="3 4" key="1">
    <citation type="submission" date="2020-07" db="EMBL/GenBank/DDBJ databases">
        <title>Exploring microbial biodiversity for novel pathways involved in the catabolism of aromatic compounds derived from lignin.</title>
        <authorList>
            <person name="Elkins J."/>
        </authorList>
    </citation>
    <scope>NUCLEOTIDE SEQUENCE [LARGE SCALE GENOMIC DNA]</scope>
    <source>
        <strain evidence="3 4">H2C3C</strain>
    </source>
</reference>
<dbReference type="EMBL" id="JACCAS010000001">
    <property type="protein sequence ID" value="NYH23532.1"/>
    <property type="molecule type" value="Genomic_DNA"/>
</dbReference>
<dbReference type="Proteomes" id="UP000540929">
    <property type="component" value="Unassembled WGS sequence"/>
</dbReference>
<evidence type="ECO:0000259" key="2">
    <source>
        <dbReference type="Pfam" id="PF00498"/>
    </source>
</evidence>
<dbReference type="RefSeq" id="WP_179744105.1">
    <property type="nucleotide sequence ID" value="NZ_JACCAS010000001.1"/>
</dbReference>
<feature type="compositionally biased region" description="Basic and acidic residues" evidence="1">
    <location>
        <begin position="160"/>
        <end position="169"/>
    </location>
</feature>
<dbReference type="SUPFAM" id="SSF49879">
    <property type="entry name" value="SMAD/FHA domain"/>
    <property type="match status" value="1"/>
</dbReference>
<accession>A0A7Y9WMD4</accession>
<feature type="region of interest" description="Disordered" evidence="1">
    <location>
        <begin position="125"/>
        <end position="179"/>
    </location>
</feature>
<feature type="compositionally biased region" description="Low complexity" evidence="1">
    <location>
        <begin position="127"/>
        <end position="145"/>
    </location>
</feature>
<evidence type="ECO:0000313" key="3">
    <source>
        <dbReference type="EMBL" id="NYH23532.1"/>
    </source>
</evidence>
<dbReference type="Gene3D" id="2.60.200.20">
    <property type="match status" value="1"/>
</dbReference>
<sequence length="363" mass="37752">MPSFSLQLMIVACHGKALSNEPGAVFDAAGGSIGRAPDNTLVLPDDDDGGSAVARRHALIGAHGDGWQLLNTSEHAAIAVNGKLVEPRGQIELHAGDIVNIGAYVLRAAACSALPVWNLPGGSSLTDARSAAESGAGSRSGATADSAEHAAPNPLYVTARPRDLSDDRPFGPGTSTSLHDLLDTPLDPLALFEPPATTWSNTRWNDANVHDLFADLTAAPPGAFDASRTDNAPGHALRDHVAEFDGHLRVKIATPMEETQRHSAVAQRTDYADAFGRLYDASACVVRVAVPNYGGETHGRSEPSHKATIDGGEAIESAAVLAHAFLDGAGVPCDAAAEAGLTPEFMHTLGTLVRTLKQHTGQN</sequence>
<protein>
    <submittedName>
        <fullName evidence="3">Putative component of type VI protein secretion system</fullName>
    </submittedName>
</protein>
<feature type="domain" description="FHA" evidence="2">
    <location>
        <begin position="32"/>
        <end position="102"/>
    </location>
</feature>
<dbReference type="Pfam" id="PF00498">
    <property type="entry name" value="FHA"/>
    <property type="match status" value="1"/>
</dbReference>
<dbReference type="CDD" id="cd00060">
    <property type="entry name" value="FHA"/>
    <property type="match status" value="1"/>
</dbReference>
<keyword evidence="4" id="KW-1185">Reference proteome</keyword>
<name>A0A7Y9WMD4_9BURK</name>
<evidence type="ECO:0000313" key="4">
    <source>
        <dbReference type="Proteomes" id="UP000540929"/>
    </source>
</evidence>
<evidence type="ECO:0000256" key="1">
    <source>
        <dbReference type="SAM" id="MobiDB-lite"/>
    </source>
</evidence>
<dbReference type="InterPro" id="IPR000253">
    <property type="entry name" value="FHA_dom"/>
</dbReference>
<dbReference type="AlphaFoldDB" id="A0A7Y9WMD4"/>
<gene>
    <name evidence="3" type="ORF">GGD40_003011</name>
</gene>
<organism evidence="3 4">
    <name type="scientific">Paraburkholderia bryophila</name>
    <dbReference type="NCBI Taxonomy" id="420952"/>
    <lineage>
        <taxon>Bacteria</taxon>
        <taxon>Pseudomonadati</taxon>
        <taxon>Pseudomonadota</taxon>
        <taxon>Betaproteobacteria</taxon>
        <taxon>Burkholderiales</taxon>
        <taxon>Burkholderiaceae</taxon>
        <taxon>Paraburkholderia</taxon>
    </lineage>
</organism>